<geneLocation type="plasmid" evidence="5 6">
    <name>P3</name>
</geneLocation>
<feature type="DNA-binding region" description="OmpR/PhoB-type" evidence="2">
    <location>
        <begin position="28"/>
        <end position="130"/>
    </location>
</feature>
<protein>
    <submittedName>
        <fullName evidence="5">DNA-binding winged helix-turn-helix (WHTH) domain-containing protein</fullName>
    </submittedName>
</protein>
<accession>A0AAN2FHT8</accession>
<dbReference type="GO" id="GO:0006355">
    <property type="term" value="P:regulation of DNA-templated transcription"/>
    <property type="evidence" value="ECO:0007669"/>
    <property type="project" value="InterPro"/>
</dbReference>
<evidence type="ECO:0000313" key="6">
    <source>
        <dbReference type="Proteomes" id="UP001158961"/>
    </source>
</evidence>
<keyword evidence="3" id="KW-0472">Membrane</keyword>
<dbReference type="GO" id="GO:0000160">
    <property type="term" value="P:phosphorelay signal transduction system"/>
    <property type="evidence" value="ECO:0007669"/>
    <property type="project" value="InterPro"/>
</dbReference>
<keyword evidence="3" id="KW-0812">Transmembrane</keyword>
<evidence type="ECO:0000259" key="4">
    <source>
        <dbReference type="PROSITE" id="PS51755"/>
    </source>
</evidence>
<dbReference type="GO" id="GO:0003677">
    <property type="term" value="F:DNA binding"/>
    <property type="evidence" value="ECO:0007669"/>
    <property type="project" value="UniProtKB-UniRule"/>
</dbReference>
<dbReference type="CDD" id="cd00383">
    <property type="entry name" value="trans_reg_C"/>
    <property type="match status" value="1"/>
</dbReference>
<dbReference type="EMBL" id="OW970318">
    <property type="protein sequence ID" value="CAH6380307.1"/>
    <property type="molecule type" value="Genomic_DNA"/>
</dbReference>
<keyword evidence="1 2" id="KW-0238">DNA-binding</keyword>
<organism evidence="5 6">
    <name type="scientific">Enterobacter agglomerans</name>
    <name type="common">Erwinia herbicola</name>
    <name type="synonym">Pantoea agglomerans</name>
    <dbReference type="NCBI Taxonomy" id="549"/>
    <lineage>
        <taxon>Bacteria</taxon>
        <taxon>Pseudomonadati</taxon>
        <taxon>Pseudomonadota</taxon>
        <taxon>Gammaproteobacteria</taxon>
        <taxon>Enterobacterales</taxon>
        <taxon>Erwiniaceae</taxon>
        <taxon>Pantoea</taxon>
        <taxon>Pantoea agglomerans group</taxon>
    </lineage>
</organism>
<dbReference type="PROSITE" id="PS51755">
    <property type="entry name" value="OMPR_PHOB"/>
    <property type="match status" value="1"/>
</dbReference>
<feature type="domain" description="OmpR/PhoB-type" evidence="4">
    <location>
        <begin position="28"/>
        <end position="130"/>
    </location>
</feature>
<keyword evidence="5" id="KW-0614">Plasmid</keyword>
<keyword evidence="3" id="KW-1133">Transmembrane helix</keyword>
<dbReference type="Proteomes" id="UP001158961">
    <property type="component" value="Plasmid P3"/>
</dbReference>
<name>A0AAN2FHT8_ENTAG</name>
<evidence type="ECO:0000256" key="3">
    <source>
        <dbReference type="SAM" id="Phobius"/>
    </source>
</evidence>
<dbReference type="InterPro" id="IPR001867">
    <property type="entry name" value="OmpR/PhoB-type_DNA-bd"/>
</dbReference>
<dbReference type="AlphaFoldDB" id="A0AAN2FHT8"/>
<feature type="transmembrane region" description="Helical" evidence="3">
    <location>
        <begin position="188"/>
        <end position="205"/>
    </location>
</feature>
<dbReference type="SUPFAM" id="SSF46894">
    <property type="entry name" value="C-terminal effector domain of the bipartite response regulators"/>
    <property type="match status" value="1"/>
</dbReference>
<evidence type="ECO:0000313" key="5">
    <source>
        <dbReference type="EMBL" id="CAH6380307.1"/>
    </source>
</evidence>
<reference evidence="5" key="1">
    <citation type="submission" date="2022-05" db="EMBL/GenBank/DDBJ databases">
        <authorList>
            <person name="Pothier F. J."/>
        </authorList>
    </citation>
    <scope>NUCLEOTIDE SEQUENCE</scope>
    <source>
        <strain evidence="5">DAPP-PG734</strain>
        <plasmid evidence="5">P3</plasmid>
    </source>
</reference>
<sequence>MTDSGLFSASLNKLNYTVGNGRKFSDFLMIYIIDDQVTYNSDDCTLSHIPTQETLSLSISSGRLFEQLLNSQGEILARETLLTEVWDKYGLRGSNSNLNQYLSILRRALAAYGCENLIITIPKIGIRLNTDIKIERESSPAFVVTEVQSDEEPAESPVSSQDSPAITHDLVLADKVVKKSGLSVRQGIFVLMLMLLGSAFWYFIISEPAEKNSSMSTIKLQGGCEAVIVQGLDVFEQKSLDKQILEILKENNQSCVPGRRIYFDKNTPFTTTDYGRTILSACNLNSSGHIVSCDSFYYLDWRTF</sequence>
<dbReference type="InterPro" id="IPR036388">
    <property type="entry name" value="WH-like_DNA-bd_sf"/>
</dbReference>
<dbReference type="Pfam" id="PF00486">
    <property type="entry name" value="Trans_reg_C"/>
    <property type="match status" value="1"/>
</dbReference>
<dbReference type="InterPro" id="IPR016032">
    <property type="entry name" value="Sig_transdc_resp-reg_C-effctor"/>
</dbReference>
<proteinExistence type="predicted"/>
<gene>
    <name evidence="5" type="ORF">DAPPPG734_24900</name>
</gene>
<evidence type="ECO:0000256" key="1">
    <source>
        <dbReference type="ARBA" id="ARBA00023125"/>
    </source>
</evidence>
<dbReference type="SMART" id="SM00862">
    <property type="entry name" value="Trans_reg_C"/>
    <property type="match status" value="1"/>
</dbReference>
<evidence type="ECO:0000256" key="2">
    <source>
        <dbReference type="PROSITE-ProRule" id="PRU01091"/>
    </source>
</evidence>
<dbReference type="Gene3D" id="1.10.10.10">
    <property type="entry name" value="Winged helix-like DNA-binding domain superfamily/Winged helix DNA-binding domain"/>
    <property type="match status" value="1"/>
</dbReference>